<reference evidence="3" key="1">
    <citation type="submission" date="2021-01" db="EMBL/GenBank/DDBJ databases">
        <title>Whole genome shotgun sequence of Cellulomonas pakistanensis NBRC 110800.</title>
        <authorList>
            <person name="Komaki H."/>
            <person name="Tamura T."/>
        </authorList>
    </citation>
    <scope>NUCLEOTIDE SEQUENCE</scope>
    <source>
        <strain evidence="3">NBRC 110800</strain>
    </source>
</reference>
<accession>A0A919PA74</accession>
<evidence type="ECO:0000256" key="1">
    <source>
        <dbReference type="SAM" id="MobiDB-lite"/>
    </source>
</evidence>
<evidence type="ECO:0000313" key="3">
    <source>
        <dbReference type="EMBL" id="GIG36448.1"/>
    </source>
</evidence>
<feature type="transmembrane region" description="Helical" evidence="2">
    <location>
        <begin position="52"/>
        <end position="73"/>
    </location>
</feature>
<sequence length="194" mass="20280">MVTDAGRLWLPAARPVGPLALCAMVLAVLLGLVVVIGFVVDGGFRASNLASVGAVLVAALMVPTLIGAVRGALVAPRVGLGRDDIVRESGRSVVSAQWKDVLKVELVTDPAPRVLITSAAPIRSERRSPVPAGELPVGGPRTGAQQLAIPTNMHASDARLVELLIRHYAKRERDRAELGTPAAEDRIARGDLSA</sequence>
<name>A0A919PA74_9CELL</name>
<keyword evidence="2" id="KW-1133">Transmembrane helix</keyword>
<comment type="caution">
    <text evidence="3">The sequence shown here is derived from an EMBL/GenBank/DDBJ whole genome shotgun (WGS) entry which is preliminary data.</text>
</comment>
<keyword evidence="2" id="KW-0472">Membrane</keyword>
<dbReference type="AlphaFoldDB" id="A0A919PA74"/>
<protein>
    <recommendedName>
        <fullName evidence="5">PH domain-containing protein</fullName>
    </recommendedName>
</protein>
<dbReference type="EMBL" id="BONO01000012">
    <property type="protein sequence ID" value="GIG36448.1"/>
    <property type="molecule type" value="Genomic_DNA"/>
</dbReference>
<gene>
    <name evidence="3" type="ORF">Cpa01nite_18290</name>
</gene>
<feature type="region of interest" description="Disordered" evidence="1">
    <location>
        <begin position="174"/>
        <end position="194"/>
    </location>
</feature>
<proteinExistence type="predicted"/>
<organism evidence="3 4">
    <name type="scientific">Cellulomonas pakistanensis</name>
    <dbReference type="NCBI Taxonomy" id="992287"/>
    <lineage>
        <taxon>Bacteria</taxon>
        <taxon>Bacillati</taxon>
        <taxon>Actinomycetota</taxon>
        <taxon>Actinomycetes</taxon>
        <taxon>Micrococcales</taxon>
        <taxon>Cellulomonadaceae</taxon>
        <taxon>Cellulomonas</taxon>
    </lineage>
</organism>
<evidence type="ECO:0008006" key="5">
    <source>
        <dbReference type="Google" id="ProtNLM"/>
    </source>
</evidence>
<evidence type="ECO:0000256" key="2">
    <source>
        <dbReference type="SAM" id="Phobius"/>
    </source>
</evidence>
<keyword evidence="4" id="KW-1185">Reference proteome</keyword>
<feature type="transmembrane region" description="Helical" evidence="2">
    <location>
        <begin position="16"/>
        <end position="40"/>
    </location>
</feature>
<dbReference type="Proteomes" id="UP000642125">
    <property type="component" value="Unassembled WGS sequence"/>
</dbReference>
<evidence type="ECO:0000313" key="4">
    <source>
        <dbReference type="Proteomes" id="UP000642125"/>
    </source>
</evidence>
<keyword evidence="2" id="KW-0812">Transmembrane</keyword>